<keyword evidence="5" id="KW-0256">Endoplasmic reticulum</keyword>
<organism evidence="12 13">
    <name type="scientific">Caerostris darwini</name>
    <dbReference type="NCBI Taxonomy" id="1538125"/>
    <lineage>
        <taxon>Eukaryota</taxon>
        <taxon>Metazoa</taxon>
        <taxon>Ecdysozoa</taxon>
        <taxon>Arthropoda</taxon>
        <taxon>Chelicerata</taxon>
        <taxon>Arachnida</taxon>
        <taxon>Araneae</taxon>
        <taxon>Araneomorphae</taxon>
        <taxon>Entelegynae</taxon>
        <taxon>Araneoidea</taxon>
        <taxon>Araneidae</taxon>
        <taxon>Caerostris</taxon>
    </lineage>
</organism>
<dbReference type="GO" id="GO:0004497">
    <property type="term" value="F:monooxygenase activity"/>
    <property type="evidence" value="ECO:0007669"/>
    <property type="project" value="UniProtKB-KW"/>
</dbReference>
<evidence type="ECO:0000256" key="8">
    <source>
        <dbReference type="ARBA" id="ARBA00023136"/>
    </source>
</evidence>
<keyword evidence="10" id="KW-0560">Oxidoreductase</keyword>
<evidence type="ECO:0000256" key="2">
    <source>
        <dbReference type="ARBA" id="ARBA00004586"/>
    </source>
</evidence>
<evidence type="ECO:0000256" key="4">
    <source>
        <dbReference type="ARBA" id="ARBA00022617"/>
    </source>
</evidence>
<dbReference type="InterPro" id="IPR050196">
    <property type="entry name" value="Cytochrome_P450_Monoox"/>
</dbReference>
<keyword evidence="13" id="KW-1185">Reference proteome</keyword>
<sequence length="601" mass="68690">MLYPDPEWLRFFTDGSLLSDSPNAGAGVFSEIFYFYVPVGRGTAFDGEITAIRTALSQLQCHLEKFTRAVILCDSRAALLAIVYNNTPKTQDILDCRYHLENMTSLEKTIVLQRKIARVRTITGQTINTAQKRIDVGWRLCWFAKNTMDNWLEYLLYERFPNAVLHVFLIGLPGLVVTFFCNCFYNNIRKHGFFQHCTLPGLAANPLCLYASALYVLYKINTPPLCILLQALHGFCRLFDKERIFRIYLFFTPAVFFYKPETVEVVLSSSVIDKGEEYRLLSPWLGTGLLTSSGENGDSGETLKGSWIDVTPLITSCTLDIICQTAMGVNINAQSGQNDEYVKAIHEIGETFMYRILRPWLYPDTIFRLSSTGRQFFASVSRVKGLTRKVIKDKKAEIIANRKLNPVIETAPDGSPMLRKKRKAFLELLMEYHLKDPTFTEEDIREEVDTFMFEGHDTTAMALSWALYSLGSHPDIQKTAQEELDDIFADDMERDIRREDLPRMKYLECVIKEALRLYPSVPLIARKNKEPFKVLNYTVHAGSLCVIFPQALHLDEGSFPDPERFNPERFFPENSTGRHPYAYVPFSAGPRNCIGNDISEE</sequence>
<feature type="binding site" description="axial binding residue" evidence="9">
    <location>
        <position position="593"/>
    </location>
    <ligand>
        <name>heme</name>
        <dbReference type="ChEBI" id="CHEBI:30413"/>
    </ligand>
    <ligandPart>
        <name>Fe</name>
        <dbReference type="ChEBI" id="CHEBI:18248"/>
    </ligandPart>
</feature>
<keyword evidence="11" id="KW-1133">Transmembrane helix</keyword>
<dbReference type="Proteomes" id="UP001054837">
    <property type="component" value="Unassembled WGS sequence"/>
</dbReference>
<feature type="transmembrane region" description="Helical" evidence="11">
    <location>
        <begin position="197"/>
        <end position="218"/>
    </location>
</feature>
<dbReference type="GO" id="GO:0005789">
    <property type="term" value="C:endoplasmic reticulum membrane"/>
    <property type="evidence" value="ECO:0007669"/>
    <property type="project" value="UniProtKB-SubCell"/>
</dbReference>
<evidence type="ECO:0000256" key="3">
    <source>
        <dbReference type="ARBA" id="ARBA00010617"/>
    </source>
</evidence>
<dbReference type="AlphaFoldDB" id="A0AAV4VPH7"/>
<dbReference type="PANTHER" id="PTHR24291">
    <property type="entry name" value="CYTOCHROME P450 FAMILY 4"/>
    <property type="match status" value="1"/>
</dbReference>
<keyword evidence="4 9" id="KW-0349">Heme</keyword>
<dbReference type="Gene3D" id="3.30.420.10">
    <property type="entry name" value="Ribonuclease H-like superfamily/Ribonuclease H"/>
    <property type="match status" value="1"/>
</dbReference>
<dbReference type="PROSITE" id="PS00086">
    <property type="entry name" value="CYTOCHROME_P450"/>
    <property type="match status" value="1"/>
</dbReference>
<name>A0AAV4VPH7_9ARAC</name>
<keyword evidence="9 10" id="KW-0479">Metal-binding</keyword>
<dbReference type="Pfam" id="PF00067">
    <property type="entry name" value="p450"/>
    <property type="match status" value="1"/>
</dbReference>
<dbReference type="PRINTS" id="PR00463">
    <property type="entry name" value="EP450I"/>
</dbReference>
<feature type="transmembrane region" description="Helical" evidence="11">
    <location>
        <begin position="163"/>
        <end position="185"/>
    </location>
</feature>
<dbReference type="SUPFAM" id="SSF53098">
    <property type="entry name" value="Ribonuclease H-like"/>
    <property type="match status" value="1"/>
</dbReference>
<dbReference type="GO" id="GO:0016705">
    <property type="term" value="F:oxidoreductase activity, acting on paired donors, with incorporation or reduction of molecular oxygen"/>
    <property type="evidence" value="ECO:0007669"/>
    <property type="project" value="InterPro"/>
</dbReference>
<dbReference type="SUPFAM" id="SSF48264">
    <property type="entry name" value="Cytochrome P450"/>
    <property type="match status" value="1"/>
</dbReference>
<evidence type="ECO:0000256" key="9">
    <source>
        <dbReference type="PIRSR" id="PIRSR602401-1"/>
    </source>
</evidence>
<dbReference type="InterPro" id="IPR002401">
    <property type="entry name" value="Cyt_P450_E_grp-I"/>
</dbReference>
<keyword evidence="6 9" id="KW-0408">Iron</keyword>
<reference evidence="12 13" key="1">
    <citation type="submission" date="2021-06" db="EMBL/GenBank/DDBJ databases">
        <title>Caerostris darwini draft genome.</title>
        <authorList>
            <person name="Kono N."/>
            <person name="Arakawa K."/>
        </authorList>
    </citation>
    <scope>NUCLEOTIDE SEQUENCE [LARGE SCALE GENOMIC DNA]</scope>
</reference>
<dbReference type="GO" id="GO:0003676">
    <property type="term" value="F:nucleic acid binding"/>
    <property type="evidence" value="ECO:0007669"/>
    <property type="project" value="InterPro"/>
</dbReference>
<dbReference type="InterPro" id="IPR036397">
    <property type="entry name" value="RNaseH_sf"/>
</dbReference>
<dbReference type="GO" id="GO:0020037">
    <property type="term" value="F:heme binding"/>
    <property type="evidence" value="ECO:0007669"/>
    <property type="project" value="InterPro"/>
</dbReference>
<keyword evidence="11" id="KW-0812">Transmembrane</keyword>
<dbReference type="InterPro" id="IPR036396">
    <property type="entry name" value="Cyt_P450_sf"/>
</dbReference>
<accession>A0AAV4VPH7</accession>
<evidence type="ECO:0000256" key="6">
    <source>
        <dbReference type="ARBA" id="ARBA00023004"/>
    </source>
</evidence>
<dbReference type="Gene3D" id="1.10.630.10">
    <property type="entry name" value="Cytochrome P450"/>
    <property type="match status" value="1"/>
</dbReference>
<dbReference type="PANTHER" id="PTHR24291:SF189">
    <property type="entry name" value="CYTOCHROME P450 4C3-RELATED"/>
    <property type="match status" value="1"/>
</dbReference>
<dbReference type="GO" id="GO:0005506">
    <property type="term" value="F:iron ion binding"/>
    <property type="evidence" value="ECO:0007669"/>
    <property type="project" value="InterPro"/>
</dbReference>
<comment type="subcellular location">
    <subcellularLocation>
        <location evidence="2">Endoplasmic reticulum membrane</location>
    </subcellularLocation>
</comment>
<dbReference type="PRINTS" id="PR00385">
    <property type="entry name" value="P450"/>
</dbReference>
<evidence type="ECO:0000313" key="13">
    <source>
        <dbReference type="Proteomes" id="UP001054837"/>
    </source>
</evidence>
<evidence type="ECO:0000256" key="10">
    <source>
        <dbReference type="RuleBase" id="RU000461"/>
    </source>
</evidence>
<dbReference type="InterPro" id="IPR012337">
    <property type="entry name" value="RNaseH-like_sf"/>
</dbReference>
<dbReference type="EMBL" id="BPLQ01013476">
    <property type="protein sequence ID" value="GIY72351.1"/>
    <property type="molecule type" value="Genomic_DNA"/>
</dbReference>
<dbReference type="InterPro" id="IPR001128">
    <property type="entry name" value="Cyt_P450"/>
</dbReference>
<comment type="caution">
    <text evidence="12">The sequence shown here is derived from an EMBL/GenBank/DDBJ whole genome shotgun (WGS) entry which is preliminary data.</text>
</comment>
<keyword evidence="8 11" id="KW-0472">Membrane</keyword>
<comment type="cofactor">
    <cofactor evidence="1 9">
        <name>heme</name>
        <dbReference type="ChEBI" id="CHEBI:30413"/>
    </cofactor>
</comment>
<evidence type="ECO:0000313" key="12">
    <source>
        <dbReference type="EMBL" id="GIY72351.1"/>
    </source>
</evidence>
<proteinExistence type="inferred from homology"/>
<gene>
    <name evidence="12" type="primary">CYP4V2</name>
    <name evidence="12" type="ORF">CDAR_486561</name>
</gene>
<evidence type="ECO:0000256" key="11">
    <source>
        <dbReference type="SAM" id="Phobius"/>
    </source>
</evidence>
<evidence type="ECO:0000256" key="7">
    <source>
        <dbReference type="ARBA" id="ARBA00023033"/>
    </source>
</evidence>
<evidence type="ECO:0000256" key="5">
    <source>
        <dbReference type="ARBA" id="ARBA00022824"/>
    </source>
</evidence>
<evidence type="ECO:0000256" key="1">
    <source>
        <dbReference type="ARBA" id="ARBA00001971"/>
    </source>
</evidence>
<keyword evidence="7 10" id="KW-0503">Monooxygenase</keyword>
<protein>
    <submittedName>
        <fullName evidence="12">Cytochrome P450 4V2</fullName>
    </submittedName>
</protein>
<dbReference type="InterPro" id="IPR017972">
    <property type="entry name" value="Cyt_P450_CS"/>
</dbReference>
<dbReference type="CDD" id="cd20628">
    <property type="entry name" value="CYP4"/>
    <property type="match status" value="1"/>
</dbReference>
<comment type="similarity">
    <text evidence="3 10">Belongs to the cytochrome P450 family.</text>
</comment>